<dbReference type="EMBL" id="JAIVGD010000028">
    <property type="protein sequence ID" value="KAH0737915.1"/>
    <property type="molecule type" value="Genomic_DNA"/>
</dbReference>
<accession>A0ABQ7TWZ1</accession>
<reference evidence="1 2" key="1">
    <citation type="journal article" date="2021" name="bioRxiv">
        <title>Chromosome-scale and haplotype-resolved genome assembly of a tetraploid potato cultivar.</title>
        <authorList>
            <person name="Sun H."/>
            <person name="Jiao W.-B."/>
            <person name="Krause K."/>
            <person name="Campoy J.A."/>
            <person name="Goel M."/>
            <person name="Folz-Donahue K."/>
            <person name="Kukat C."/>
            <person name="Huettel B."/>
            <person name="Schneeberger K."/>
        </authorList>
    </citation>
    <scope>NUCLEOTIDE SEQUENCE [LARGE SCALE GENOMIC DNA]</scope>
    <source>
        <strain evidence="1">SolTubOtavaFocal</strain>
        <tissue evidence="1">Leaves</tissue>
    </source>
</reference>
<dbReference type="Proteomes" id="UP000826656">
    <property type="component" value="Unassembled WGS sequence"/>
</dbReference>
<keyword evidence="2" id="KW-1185">Reference proteome</keyword>
<protein>
    <submittedName>
        <fullName evidence="1">Uncharacterized protein</fullName>
    </submittedName>
</protein>
<gene>
    <name evidence="1" type="ORF">KY290_036620</name>
</gene>
<evidence type="ECO:0000313" key="2">
    <source>
        <dbReference type="Proteomes" id="UP000826656"/>
    </source>
</evidence>
<sequence length="109" mass="12654">MDIDCVILEEDEQQITCDIGHNELQTHFNMTFVYAKCKDHLRRPLWDRMIFRTAESNKPWCSVGDYNVITSIEEKLGGVPYNMRKSLEFVAVIEAYGLVDLGFNGQKYT</sequence>
<name>A0ABQ7TWZ1_SOLTU</name>
<organism evidence="1 2">
    <name type="scientific">Solanum tuberosum</name>
    <name type="common">Potato</name>
    <dbReference type="NCBI Taxonomy" id="4113"/>
    <lineage>
        <taxon>Eukaryota</taxon>
        <taxon>Viridiplantae</taxon>
        <taxon>Streptophyta</taxon>
        <taxon>Embryophyta</taxon>
        <taxon>Tracheophyta</taxon>
        <taxon>Spermatophyta</taxon>
        <taxon>Magnoliopsida</taxon>
        <taxon>eudicotyledons</taxon>
        <taxon>Gunneridae</taxon>
        <taxon>Pentapetalae</taxon>
        <taxon>asterids</taxon>
        <taxon>lamiids</taxon>
        <taxon>Solanales</taxon>
        <taxon>Solanaceae</taxon>
        <taxon>Solanoideae</taxon>
        <taxon>Solaneae</taxon>
        <taxon>Solanum</taxon>
    </lineage>
</organism>
<proteinExistence type="predicted"/>
<evidence type="ECO:0000313" key="1">
    <source>
        <dbReference type="EMBL" id="KAH0737915.1"/>
    </source>
</evidence>
<comment type="caution">
    <text evidence="1">The sequence shown here is derived from an EMBL/GenBank/DDBJ whole genome shotgun (WGS) entry which is preliminary data.</text>
</comment>